<dbReference type="InterPro" id="IPR036866">
    <property type="entry name" value="RibonucZ/Hydroxyglut_hydro"/>
</dbReference>
<organism evidence="9 10">
    <name type="scientific">Pythium oligandrum</name>
    <name type="common">Mycoparasitic fungus</name>
    <dbReference type="NCBI Taxonomy" id="41045"/>
    <lineage>
        <taxon>Eukaryota</taxon>
        <taxon>Sar</taxon>
        <taxon>Stramenopiles</taxon>
        <taxon>Oomycota</taxon>
        <taxon>Peronosporomycetes</taxon>
        <taxon>Pythiales</taxon>
        <taxon>Pythiaceae</taxon>
        <taxon>Pythium</taxon>
    </lineage>
</organism>
<dbReference type="SUPFAM" id="SSF56281">
    <property type="entry name" value="Metallo-hydrolase/oxidoreductase"/>
    <property type="match status" value="1"/>
</dbReference>
<dbReference type="InterPro" id="IPR027074">
    <property type="entry name" value="Integrator_9su"/>
</dbReference>
<dbReference type="GO" id="GO:0034472">
    <property type="term" value="P:snRNA 3'-end processing"/>
    <property type="evidence" value="ECO:0007669"/>
    <property type="project" value="TreeGrafter"/>
</dbReference>
<feature type="compositionally biased region" description="Basic and acidic residues" evidence="7">
    <location>
        <begin position="842"/>
        <end position="851"/>
    </location>
</feature>
<evidence type="ECO:0000256" key="7">
    <source>
        <dbReference type="SAM" id="MobiDB-lite"/>
    </source>
</evidence>
<feature type="region of interest" description="Disordered" evidence="7">
    <location>
        <begin position="880"/>
        <end position="957"/>
    </location>
</feature>
<evidence type="ECO:0000256" key="4">
    <source>
        <dbReference type="ARBA" id="ARBA00022490"/>
    </source>
</evidence>
<feature type="domain" description="Beta-Casp" evidence="8">
    <location>
        <begin position="248"/>
        <end position="382"/>
    </location>
</feature>
<dbReference type="GO" id="GO:0032039">
    <property type="term" value="C:integrator complex"/>
    <property type="evidence" value="ECO:0007669"/>
    <property type="project" value="InterPro"/>
</dbReference>
<gene>
    <name evidence="9" type="ORF">Poli38472_008560</name>
</gene>
<evidence type="ECO:0000313" key="10">
    <source>
        <dbReference type="Proteomes" id="UP000794436"/>
    </source>
</evidence>
<keyword evidence="4" id="KW-0963">Cytoplasm</keyword>
<evidence type="ECO:0000256" key="1">
    <source>
        <dbReference type="ARBA" id="ARBA00004123"/>
    </source>
</evidence>
<feature type="compositionally biased region" description="Polar residues" evidence="7">
    <location>
        <begin position="527"/>
        <end position="542"/>
    </location>
</feature>
<comment type="caution">
    <text evidence="9">The sequence shown here is derived from an EMBL/GenBank/DDBJ whole genome shotgun (WGS) entry which is preliminary data.</text>
</comment>
<evidence type="ECO:0000256" key="3">
    <source>
        <dbReference type="ARBA" id="ARBA00006861"/>
    </source>
</evidence>
<dbReference type="OrthoDB" id="5600060at2759"/>
<name>A0A8K1C3R1_PYTOL</name>
<feature type="region of interest" description="Disordered" evidence="7">
    <location>
        <begin position="527"/>
        <end position="559"/>
    </location>
</feature>
<accession>A0A8K1C3R1</accession>
<feature type="region of interest" description="Disordered" evidence="7">
    <location>
        <begin position="829"/>
        <end position="851"/>
    </location>
</feature>
<proteinExistence type="inferred from homology"/>
<feature type="coiled-coil region" evidence="6">
    <location>
        <begin position="704"/>
        <end position="747"/>
    </location>
</feature>
<dbReference type="Pfam" id="PF16661">
    <property type="entry name" value="Lactamase_B_6"/>
    <property type="match status" value="1"/>
</dbReference>
<evidence type="ECO:0000259" key="8">
    <source>
        <dbReference type="SMART" id="SM01027"/>
    </source>
</evidence>
<dbReference type="GO" id="GO:0005737">
    <property type="term" value="C:cytoplasm"/>
    <property type="evidence" value="ECO:0007669"/>
    <property type="project" value="UniProtKB-SubCell"/>
</dbReference>
<evidence type="ECO:0000256" key="6">
    <source>
        <dbReference type="SAM" id="Coils"/>
    </source>
</evidence>
<evidence type="ECO:0000313" key="9">
    <source>
        <dbReference type="EMBL" id="TMW55912.1"/>
    </source>
</evidence>
<dbReference type="InterPro" id="IPR001279">
    <property type="entry name" value="Metallo-B-lactamas"/>
</dbReference>
<dbReference type="Proteomes" id="UP000794436">
    <property type="component" value="Unassembled WGS sequence"/>
</dbReference>
<keyword evidence="5" id="KW-0539">Nucleus</keyword>
<reference evidence="9" key="1">
    <citation type="submission" date="2019-03" db="EMBL/GenBank/DDBJ databases">
        <title>Long read genome sequence of the mycoparasitic Pythium oligandrum ATCC 38472 isolated from sugarbeet rhizosphere.</title>
        <authorList>
            <person name="Gaulin E."/>
        </authorList>
    </citation>
    <scope>NUCLEOTIDE SEQUENCE</scope>
    <source>
        <strain evidence="9">ATCC 38472_TT</strain>
    </source>
</reference>
<dbReference type="PANTHER" id="PTHR46094:SF1">
    <property type="entry name" value="INTEGRATOR COMPLEX SUBUNIT 9"/>
    <property type="match status" value="1"/>
</dbReference>
<dbReference type="SMART" id="SM01027">
    <property type="entry name" value="Beta-Casp"/>
    <property type="match status" value="1"/>
</dbReference>
<keyword evidence="6" id="KW-0175">Coiled coil</keyword>
<evidence type="ECO:0000256" key="2">
    <source>
        <dbReference type="ARBA" id="ARBA00004496"/>
    </source>
</evidence>
<evidence type="ECO:0000256" key="5">
    <source>
        <dbReference type="ARBA" id="ARBA00023242"/>
    </source>
</evidence>
<dbReference type="AlphaFoldDB" id="A0A8K1C3R1"/>
<dbReference type="EMBL" id="SPLM01000146">
    <property type="protein sequence ID" value="TMW55912.1"/>
    <property type="molecule type" value="Genomic_DNA"/>
</dbReference>
<dbReference type="PANTHER" id="PTHR46094">
    <property type="entry name" value="INTEGRATOR COMPLEX SUBUNIT 9"/>
    <property type="match status" value="1"/>
</dbReference>
<feature type="compositionally biased region" description="Basic and acidic residues" evidence="7">
    <location>
        <begin position="896"/>
        <end position="909"/>
    </location>
</feature>
<dbReference type="Gene3D" id="3.60.15.10">
    <property type="entry name" value="Ribonuclease Z/Hydroxyacylglutathione hydrolase-like"/>
    <property type="match status" value="1"/>
</dbReference>
<feature type="compositionally biased region" description="Polar residues" evidence="7">
    <location>
        <begin position="914"/>
        <end position="927"/>
    </location>
</feature>
<sequence>MKLIQLGGANDALCHFLSFGGYELLLDCGARVLSQDPTLCVELPALHAIDVASLDMILVSNHANLLALPYLTEYLGFKGVVYATEMTMEFGRVLLEETRALLEKEAVRVSFRGAPSSASLPLFTAADVTRACEGVKCVEYRELVRLAYGVRLTALSSGYSLGSSLWLLESPSDRVAYVAAASGDLNRHPKELDFAPLIECDALILTDIKPDRDPQATTERTVEQLLAGVNRVLDRGGVCVIPSSPCGILFDLMEAIYAACLYPRSSQQQPTVLPMYCLSPMAEHVMDLTQCGAEWLCEKKIEKLYAGEPAFLHESLLQSNVLAVADTLSTSVLSGLQHGGVVFVGPSTLSFGIGADLVRTLGHDARHAVLLIDPSVDPHAQLAPFFSLEIEKLVCPIDARLSCGDVNQFISRCSPRSLLVPHEFLMETNTSSVKSETEPSPFSRVFPLHELIVSKSKTELTTFPMKQLEAVAIDKPSKYIDGKLDLDLAARATVTDVNGKAAATISGVIHLREDEYVVEAAQRHMLSSTLSNSAPQQQQSTSDEARHAGSKRKAPSAATISPISSALKSHVVEYRERTNILLGNVDEEKLLKQIKAHDPHLDVYISQGPDNADAMLSIPALDARITLWKEAAKTVIETPKEETRSLLLPMCEAMEMRFAGSSGGGTQRNDLNVLPGKFQAGLSNKFTRRHVTNFEDTTLMAASAAKLRAEKKMERQALAIEKQQEKIEREMKKIEEITQRLHRQQMREANRIRNRLQYAAMCIQTAYRHHRLSRQQREEELKKKLLTRRIQERRRLELVMKARHDEEHEAMERKLMEREEKLVRLHLKTTHRRHHEQRLKRQTLEQQREERERMEMMREERLMRLHRKFLLRPTMTLETVPYAKNISDQSEEEEEERQRERHHHLDQPRRKGSRTLQNEVQPCQIQHNPRIKEANKTIKHKKPRGGNNSGNQERGNNVNSIFSIPYVVEDAAEFDYGDEFEDVVDESMLSRLIC</sequence>
<protein>
    <recommendedName>
        <fullName evidence="8">Beta-Casp domain-containing protein</fullName>
    </recommendedName>
</protein>
<keyword evidence="10" id="KW-1185">Reference proteome</keyword>
<feature type="compositionally biased region" description="Basic residues" evidence="7">
    <location>
        <begin position="829"/>
        <end position="841"/>
    </location>
</feature>
<dbReference type="InterPro" id="IPR022712">
    <property type="entry name" value="Beta_Casp"/>
</dbReference>
<comment type="subcellular location">
    <subcellularLocation>
        <location evidence="2">Cytoplasm</location>
    </subcellularLocation>
    <subcellularLocation>
        <location evidence="1">Nucleus</location>
    </subcellularLocation>
</comment>
<comment type="similarity">
    <text evidence="3">Belongs to the metallo-beta-lactamase superfamily. RNA-metabolizing metallo-beta-lactamase-like family. INTS9 subfamily.</text>
</comment>